<dbReference type="SUPFAM" id="SSF54117">
    <property type="entry name" value="Interleukin 8-like chemokines"/>
    <property type="match status" value="1"/>
</dbReference>
<dbReference type="GO" id="GO:0008009">
    <property type="term" value="F:chemokine activity"/>
    <property type="evidence" value="ECO:0007669"/>
    <property type="project" value="InterPro"/>
</dbReference>
<keyword evidence="10" id="KW-1185">Reference proteome</keyword>
<sequence>LLSMMSLTILFLLVTLMLPTFSAQGGTSKCCLKIDKAKVHRTFLRSYYEKNDPKLCSVPSVVFTTMTGKKLCADPSKIWTKTSMAYLDGKNCCSGISCLPSPSCSLQTHYHSSNAASPNKIVGKINIFPHNQHITADHHTIIIMFISMLFLF</sequence>
<reference evidence="9" key="1">
    <citation type="submission" date="2025-08" db="UniProtKB">
        <authorList>
            <consortium name="Ensembl"/>
        </authorList>
    </citation>
    <scope>IDENTIFICATION</scope>
</reference>
<evidence type="ECO:0000259" key="8">
    <source>
        <dbReference type="SMART" id="SM00199"/>
    </source>
</evidence>
<dbReference type="GeneTree" id="ENSGT00990000203766"/>
<organism evidence="9 10">
    <name type="scientific">Xiphophorus couchianus</name>
    <name type="common">Monterrey platyfish</name>
    <dbReference type="NCBI Taxonomy" id="32473"/>
    <lineage>
        <taxon>Eukaryota</taxon>
        <taxon>Metazoa</taxon>
        <taxon>Chordata</taxon>
        <taxon>Craniata</taxon>
        <taxon>Vertebrata</taxon>
        <taxon>Euteleostomi</taxon>
        <taxon>Actinopterygii</taxon>
        <taxon>Neopterygii</taxon>
        <taxon>Teleostei</taxon>
        <taxon>Neoteleostei</taxon>
        <taxon>Acanthomorphata</taxon>
        <taxon>Ovalentaria</taxon>
        <taxon>Atherinomorphae</taxon>
        <taxon>Cyprinodontiformes</taxon>
        <taxon>Poeciliidae</taxon>
        <taxon>Poeciliinae</taxon>
        <taxon>Xiphophorus</taxon>
    </lineage>
</organism>
<dbReference type="CDD" id="cd00272">
    <property type="entry name" value="Chemokine_CC"/>
    <property type="match status" value="1"/>
</dbReference>
<evidence type="ECO:0000256" key="6">
    <source>
        <dbReference type="ARBA" id="ARBA00023198"/>
    </source>
</evidence>
<dbReference type="InterPro" id="IPR036048">
    <property type="entry name" value="Interleukin_8-like_sf"/>
</dbReference>
<dbReference type="PANTHER" id="PTHR12015:SF111">
    <property type="entry name" value="C-C MOTIF CHEMOKINE 17"/>
    <property type="match status" value="1"/>
</dbReference>
<dbReference type="Gene3D" id="2.40.50.40">
    <property type="match status" value="1"/>
</dbReference>
<keyword evidence="2" id="KW-0145">Chemotaxis</keyword>
<feature type="chain" id="PRO_5017245691" description="Chemokine interleukin-8-like domain-containing protein" evidence="7">
    <location>
        <begin position="23"/>
        <end position="152"/>
    </location>
</feature>
<keyword evidence="3" id="KW-0202">Cytokine</keyword>
<feature type="signal peptide" evidence="7">
    <location>
        <begin position="1"/>
        <end position="22"/>
    </location>
</feature>
<protein>
    <recommendedName>
        <fullName evidence="8">Chemokine interleukin-8-like domain-containing protein</fullName>
    </recommendedName>
</protein>
<evidence type="ECO:0000256" key="3">
    <source>
        <dbReference type="ARBA" id="ARBA00022514"/>
    </source>
</evidence>
<dbReference type="PANTHER" id="PTHR12015">
    <property type="entry name" value="SMALL INDUCIBLE CYTOKINE A"/>
    <property type="match status" value="1"/>
</dbReference>
<dbReference type="Proteomes" id="UP000261380">
    <property type="component" value="Unplaced"/>
</dbReference>
<keyword evidence="6" id="KW-0395">Inflammatory response</keyword>
<dbReference type="InterPro" id="IPR039809">
    <property type="entry name" value="Chemokine_b/g/d"/>
</dbReference>
<evidence type="ECO:0000256" key="4">
    <source>
        <dbReference type="ARBA" id="ARBA00022525"/>
    </source>
</evidence>
<dbReference type="GO" id="GO:0006954">
    <property type="term" value="P:inflammatory response"/>
    <property type="evidence" value="ECO:0007669"/>
    <property type="project" value="UniProtKB-KW"/>
</dbReference>
<dbReference type="GO" id="GO:0005615">
    <property type="term" value="C:extracellular space"/>
    <property type="evidence" value="ECO:0007669"/>
    <property type="project" value="UniProtKB-KW"/>
</dbReference>
<evidence type="ECO:0000313" key="9">
    <source>
        <dbReference type="Ensembl" id="ENSXCOP00000010739.1"/>
    </source>
</evidence>
<dbReference type="Pfam" id="PF00048">
    <property type="entry name" value="IL8"/>
    <property type="match status" value="1"/>
</dbReference>
<dbReference type="SMART" id="SM00199">
    <property type="entry name" value="SCY"/>
    <property type="match status" value="1"/>
</dbReference>
<evidence type="ECO:0000256" key="2">
    <source>
        <dbReference type="ARBA" id="ARBA00022500"/>
    </source>
</evidence>
<evidence type="ECO:0000256" key="5">
    <source>
        <dbReference type="ARBA" id="ARBA00022729"/>
    </source>
</evidence>
<dbReference type="Ensembl" id="ENSXCOT00000010863.1">
    <property type="protein sequence ID" value="ENSXCOP00000010739.1"/>
    <property type="gene ID" value="ENSXCOG00000008107.1"/>
</dbReference>
<dbReference type="AlphaFoldDB" id="A0A3B5LSF1"/>
<comment type="subcellular location">
    <subcellularLocation>
        <location evidence="1">Secreted</location>
    </subcellularLocation>
</comment>
<proteinExistence type="predicted"/>
<accession>A0A3B5LSF1</accession>
<name>A0A3B5LSF1_9TELE</name>
<keyword evidence="5 7" id="KW-0732">Signal</keyword>
<evidence type="ECO:0000256" key="7">
    <source>
        <dbReference type="SAM" id="SignalP"/>
    </source>
</evidence>
<reference evidence="9" key="2">
    <citation type="submission" date="2025-09" db="UniProtKB">
        <authorList>
            <consortium name="Ensembl"/>
        </authorList>
    </citation>
    <scope>IDENTIFICATION</scope>
</reference>
<evidence type="ECO:0000313" key="10">
    <source>
        <dbReference type="Proteomes" id="UP000261380"/>
    </source>
</evidence>
<dbReference type="InterPro" id="IPR001811">
    <property type="entry name" value="Chemokine_IL8-like_dom"/>
</dbReference>
<keyword evidence="4" id="KW-0964">Secreted</keyword>
<dbReference type="GO" id="GO:0006955">
    <property type="term" value="P:immune response"/>
    <property type="evidence" value="ECO:0007669"/>
    <property type="project" value="InterPro"/>
</dbReference>
<evidence type="ECO:0000256" key="1">
    <source>
        <dbReference type="ARBA" id="ARBA00004613"/>
    </source>
</evidence>
<feature type="domain" description="Chemokine interleukin-8-like" evidence="8">
    <location>
        <begin position="27"/>
        <end position="87"/>
    </location>
</feature>